<protein>
    <recommendedName>
        <fullName evidence="2">Glycosyl hydrolase family 13 catalytic domain-containing protein</fullName>
    </recommendedName>
</protein>
<evidence type="ECO:0000313" key="1">
    <source>
        <dbReference type="EMBL" id="GAH16741.1"/>
    </source>
</evidence>
<reference evidence="1" key="1">
    <citation type="journal article" date="2014" name="Front. Microbiol.">
        <title>High frequency of phylogenetically diverse reductive dehalogenase-homologous genes in deep subseafloor sedimentary metagenomes.</title>
        <authorList>
            <person name="Kawai M."/>
            <person name="Futagami T."/>
            <person name="Toyoda A."/>
            <person name="Takaki Y."/>
            <person name="Nishi S."/>
            <person name="Hori S."/>
            <person name="Arai W."/>
            <person name="Tsubouchi T."/>
            <person name="Morono Y."/>
            <person name="Uchiyama I."/>
            <person name="Ito T."/>
            <person name="Fujiyama A."/>
            <person name="Inagaki F."/>
            <person name="Takami H."/>
        </authorList>
    </citation>
    <scope>NUCLEOTIDE SEQUENCE</scope>
    <source>
        <strain evidence="1">Expedition CK06-06</strain>
    </source>
</reference>
<dbReference type="PANTHER" id="PTHR47786:SF2">
    <property type="entry name" value="GLYCOSYL HYDROLASE FAMILY 13 CATALYTIC DOMAIN-CONTAINING PROTEIN"/>
    <property type="match status" value="1"/>
</dbReference>
<dbReference type="Gene3D" id="3.20.20.80">
    <property type="entry name" value="Glycosidases"/>
    <property type="match status" value="1"/>
</dbReference>
<dbReference type="EMBL" id="BART01033017">
    <property type="protein sequence ID" value="GAH16741.1"/>
    <property type="molecule type" value="Genomic_DNA"/>
</dbReference>
<gene>
    <name evidence="1" type="ORF">S01H4_56889</name>
</gene>
<sequence>MARGIRLACDMVPNHTGIVSKWVEEHPDWYVSLPYSPFPSYTFRENPLFG</sequence>
<accession>X1D7L4</accession>
<organism evidence="1">
    <name type="scientific">marine sediment metagenome</name>
    <dbReference type="NCBI Taxonomy" id="412755"/>
    <lineage>
        <taxon>unclassified sequences</taxon>
        <taxon>metagenomes</taxon>
        <taxon>ecological metagenomes</taxon>
    </lineage>
</organism>
<feature type="non-terminal residue" evidence="1">
    <location>
        <position position="50"/>
    </location>
</feature>
<dbReference type="SUPFAM" id="SSF51445">
    <property type="entry name" value="(Trans)glycosidases"/>
    <property type="match status" value="1"/>
</dbReference>
<dbReference type="InterPro" id="IPR017853">
    <property type="entry name" value="GH"/>
</dbReference>
<name>X1D7L4_9ZZZZ</name>
<dbReference type="AlphaFoldDB" id="X1D7L4"/>
<proteinExistence type="predicted"/>
<comment type="caution">
    <text evidence="1">The sequence shown here is derived from an EMBL/GenBank/DDBJ whole genome shotgun (WGS) entry which is preliminary data.</text>
</comment>
<dbReference type="PANTHER" id="PTHR47786">
    <property type="entry name" value="ALPHA-1,4-GLUCAN:MALTOSE-1-PHOSPHATE MALTOSYLTRANSFERASE"/>
    <property type="match status" value="1"/>
</dbReference>
<evidence type="ECO:0008006" key="2">
    <source>
        <dbReference type="Google" id="ProtNLM"/>
    </source>
</evidence>